<dbReference type="PANTHER" id="PTHR36151:SF3">
    <property type="entry name" value="ER-BOUND OXYGENASE MPAB_MPAB'_RUBBER OXYGENASE CATALYTIC DOMAIN-CONTAINING PROTEIN"/>
    <property type="match status" value="1"/>
</dbReference>
<proteinExistence type="predicted"/>
<protein>
    <recommendedName>
        <fullName evidence="1">ER-bound oxygenase mpaB/mpaB'/Rubber oxygenase catalytic domain-containing protein</fullName>
    </recommendedName>
</protein>
<gene>
    <name evidence="2" type="ORF">GOEFS_095_00460</name>
</gene>
<evidence type="ECO:0000313" key="2">
    <source>
        <dbReference type="EMBL" id="GAB19811.1"/>
    </source>
</evidence>
<organism evidence="2 3">
    <name type="scientific">Gordonia effusa NBRC 100432</name>
    <dbReference type="NCBI Taxonomy" id="1077974"/>
    <lineage>
        <taxon>Bacteria</taxon>
        <taxon>Bacillati</taxon>
        <taxon>Actinomycetota</taxon>
        <taxon>Actinomycetes</taxon>
        <taxon>Mycobacteriales</taxon>
        <taxon>Gordoniaceae</taxon>
        <taxon>Gordonia</taxon>
    </lineage>
</organism>
<keyword evidence="3" id="KW-1185">Reference proteome</keyword>
<evidence type="ECO:0000259" key="1">
    <source>
        <dbReference type="Pfam" id="PF09995"/>
    </source>
</evidence>
<accession>H0R410</accession>
<dbReference type="AlphaFoldDB" id="H0R410"/>
<dbReference type="OrthoDB" id="3456672at2"/>
<dbReference type="Proteomes" id="UP000035034">
    <property type="component" value="Unassembled WGS sequence"/>
</dbReference>
<dbReference type="eggNOG" id="COG3662">
    <property type="taxonomic scope" value="Bacteria"/>
</dbReference>
<reference evidence="2 3" key="1">
    <citation type="submission" date="2011-12" db="EMBL/GenBank/DDBJ databases">
        <title>Whole genome shotgun sequence of Gordonia effusa NBRC 100432.</title>
        <authorList>
            <person name="Yoshida I."/>
            <person name="Takarada H."/>
            <person name="Hosoyama A."/>
            <person name="Tsuchikane K."/>
            <person name="Katsumata H."/>
            <person name="Yamazaki S."/>
            <person name="Fujita N."/>
        </authorList>
    </citation>
    <scope>NUCLEOTIDE SEQUENCE [LARGE SCALE GENOMIC DNA]</scope>
    <source>
        <strain evidence="2 3">NBRC 100432</strain>
    </source>
</reference>
<feature type="domain" description="ER-bound oxygenase mpaB/mpaB'/Rubber oxygenase catalytic" evidence="1">
    <location>
        <begin position="44"/>
        <end position="297"/>
    </location>
</feature>
<comment type="caution">
    <text evidence="2">The sequence shown here is derived from an EMBL/GenBank/DDBJ whole genome shotgun (WGS) entry which is preliminary data.</text>
</comment>
<dbReference type="RefSeq" id="WP_007319146.1">
    <property type="nucleotide sequence ID" value="NZ_BAEH01000095.1"/>
</dbReference>
<name>H0R410_9ACTN</name>
<evidence type="ECO:0000313" key="3">
    <source>
        <dbReference type="Proteomes" id="UP000035034"/>
    </source>
</evidence>
<dbReference type="EMBL" id="BAEH01000095">
    <property type="protein sequence ID" value="GAB19811.1"/>
    <property type="molecule type" value="Genomic_DNA"/>
</dbReference>
<dbReference type="Pfam" id="PF09995">
    <property type="entry name" value="MPAB_Lcp_cat"/>
    <property type="match status" value="1"/>
</dbReference>
<dbReference type="STRING" id="1077974.GOEFS_095_00460"/>
<sequence length="426" mass="47489">MTDKVFVGKNWYRSDSEIPERATDDSVARRELAQYPVPPNSLLWKYVGDLRVQSALGLRTAVIENMYPQLGQGVSDHSVLFSGKGTFLERVRRSAKPIQSVIYREPDAARKSALQVRNFHKSIKGDMPDGRKYHAINAETYYWAHVTFFEAIYRASELGVLRKRLTRAEREQIFEESKEWYSMYGVDDSAQPQTYAEFEKYLDHVVHHELVANGMSETSVRLSERSFSNPKIVKDLSNVEGMKPWVARYVVRPLIPVAGWYARITTLGSMGPHLRQLGNAQWSAKDDRQYRLLCRVLHLVTVITDRVVPYRFYYTPEAVEGFTREGLHPKDVTLESARSALAKARAERASAVVESNSEPSAITVASADPALLDGTHSCVKCDRSLAECSDCGGSGAVDGAACDVCAGAGAGCPVHHAAWRADARVG</sequence>
<dbReference type="GO" id="GO:0016491">
    <property type="term" value="F:oxidoreductase activity"/>
    <property type="evidence" value="ECO:0007669"/>
    <property type="project" value="InterPro"/>
</dbReference>
<dbReference type="InterPro" id="IPR018713">
    <property type="entry name" value="MPAB/Lcp_cat_dom"/>
</dbReference>
<dbReference type="PANTHER" id="PTHR36151">
    <property type="entry name" value="BLR2777 PROTEIN"/>
    <property type="match status" value="1"/>
</dbReference>